<gene>
    <name evidence="2" type="ORF">JWH11_09290</name>
</gene>
<feature type="transmembrane region" description="Helical" evidence="1">
    <location>
        <begin position="110"/>
        <end position="137"/>
    </location>
</feature>
<feature type="transmembrane region" description="Helical" evidence="1">
    <location>
        <begin position="45"/>
        <end position="62"/>
    </location>
</feature>
<dbReference type="Proteomes" id="UP001430396">
    <property type="component" value="Unassembled WGS sequence"/>
</dbReference>
<reference evidence="2" key="1">
    <citation type="submission" date="2021-02" db="EMBL/GenBank/DDBJ databases">
        <title>Copper resistance gene diversity in local Xanthomonas species at agrochemical polluted sites in Trinidad, Trinidad and Tobago.</title>
        <authorList>
            <person name="Ramnarine S.D.B.J."/>
            <person name="Ramsubhag A."/>
            <person name="Jayaraman J."/>
        </authorList>
    </citation>
    <scope>NUCLEOTIDE SEQUENCE</scope>
    <source>
        <strain evidence="2">CaNP6A</strain>
    </source>
</reference>
<organism evidence="2 3">
    <name type="scientific">Xanthomonas melonis</name>
    <dbReference type="NCBI Taxonomy" id="56456"/>
    <lineage>
        <taxon>Bacteria</taxon>
        <taxon>Pseudomonadati</taxon>
        <taxon>Pseudomonadota</taxon>
        <taxon>Gammaproteobacteria</taxon>
        <taxon>Lysobacterales</taxon>
        <taxon>Lysobacteraceae</taxon>
        <taxon>Xanthomonas</taxon>
    </lineage>
</organism>
<keyword evidence="1" id="KW-0812">Transmembrane</keyword>
<keyword evidence="3" id="KW-1185">Reference proteome</keyword>
<feature type="transmembrane region" description="Helical" evidence="1">
    <location>
        <begin position="7"/>
        <end position="25"/>
    </location>
</feature>
<evidence type="ECO:0000313" key="2">
    <source>
        <dbReference type="EMBL" id="MCD0266627.1"/>
    </source>
</evidence>
<evidence type="ECO:0000313" key="3">
    <source>
        <dbReference type="Proteomes" id="UP001430396"/>
    </source>
</evidence>
<keyword evidence="1" id="KW-0472">Membrane</keyword>
<sequence length="143" mass="15263">MKKSFSLLVLGTALSLTYLLISFYIWPYAVSSVIKNEGMAFEYKVIFASSFAMLPIIISNISSKLSVQILVGAILGAVLGLISTCVVAVWSSGYSYYLKSIEGGSLYELILLHVAISLVLGGWLFGAGAGLATGIHFRIGSRS</sequence>
<proteinExistence type="predicted"/>
<feature type="transmembrane region" description="Helical" evidence="1">
    <location>
        <begin position="69"/>
        <end position="90"/>
    </location>
</feature>
<name>A0ABS8NU89_9XANT</name>
<accession>A0ABS8NU89</accession>
<protein>
    <submittedName>
        <fullName evidence="2">Uncharacterized protein</fullName>
    </submittedName>
</protein>
<keyword evidence="1" id="KW-1133">Transmembrane helix</keyword>
<dbReference type="RefSeq" id="WP_228318155.1">
    <property type="nucleotide sequence ID" value="NZ_JAFFQH010000151.1"/>
</dbReference>
<evidence type="ECO:0000256" key="1">
    <source>
        <dbReference type="SAM" id="Phobius"/>
    </source>
</evidence>
<comment type="caution">
    <text evidence="2">The sequence shown here is derived from an EMBL/GenBank/DDBJ whole genome shotgun (WGS) entry which is preliminary data.</text>
</comment>
<dbReference type="EMBL" id="JAFFQI010000190">
    <property type="protein sequence ID" value="MCD0266627.1"/>
    <property type="molecule type" value="Genomic_DNA"/>
</dbReference>